<gene>
    <name evidence="2" type="ORF">D806_030060</name>
</gene>
<dbReference type="Pfam" id="PF01494">
    <property type="entry name" value="FAD_binding_3"/>
    <property type="match status" value="1"/>
</dbReference>
<name>A0A2U9PQD3_MYCSE</name>
<proteinExistence type="predicted"/>
<dbReference type="GO" id="GO:0004497">
    <property type="term" value="F:monooxygenase activity"/>
    <property type="evidence" value="ECO:0007669"/>
    <property type="project" value="UniProtKB-KW"/>
</dbReference>
<protein>
    <submittedName>
        <fullName evidence="2">Monooxygenase</fullName>
    </submittedName>
</protein>
<dbReference type="PRINTS" id="PR00420">
    <property type="entry name" value="RNGMNOXGNASE"/>
</dbReference>
<dbReference type="GO" id="GO:0071949">
    <property type="term" value="F:FAD binding"/>
    <property type="evidence" value="ECO:0007669"/>
    <property type="project" value="InterPro"/>
</dbReference>
<reference evidence="3" key="2">
    <citation type="submission" date="2018-03" db="EMBL/GenBank/DDBJ databases">
        <authorList>
            <person name="Derbyshire K."/>
            <person name="Gray T.A."/>
            <person name="Champion M."/>
        </authorList>
    </citation>
    <scope>NUCLEOTIDE SEQUENCE [LARGE SCALE GENOMIC DNA]</scope>
    <source>
        <strain evidence="3">MKD8</strain>
    </source>
</reference>
<feature type="domain" description="FAD-binding" evidence="1">
    <location>
        <begin position="5"/>
        <end position="314"/>
    </location>
</feature>
<organism evidence="2 3">
    <name type="scientific">Mycolicibacterium smegmatis (strain MKD8)</name>
    <name type="common">Mycobacterium smegmatis</name>
    <dbReference type="NCBI Taxonomy" id="1214915"/>
    <lineage>
        <taxon>Bacteria</taxon>
        <taxon>Bacillati</taxon>
        <taxon>Actinomycetota</taxon>
        <taxon>Actinomycetes</taxon>
        <taxon>Mycobacteriales</taxon>
        <taxon>Mycobacteriaceae</taxon>
        <taxon>Mycolicibacterium</taxon>
    </lineage>
</organism>
<evidence type="ECO:0000313" key="2">
    <source>
        <dbReference type="EMBL" id="AWT53980.1"/>
    </source>
</evidence>
<sequence>MGQPTVLISGAGIAGASLAHWLAEYGYRAVVVESAPTLRLGGQTVDLRGAGRDVVTRMGLLDEMRARSLDQRGIAWVRGNGRRRAEMPVDAFGGNGMVSALEILRGDLVEVLYNATRTRAEYRFGTRITEIDSSGATLSDGTRVDADLIVGADGPHSSVRRMVFGPEEQYVTLLGGYNAWFTAPDTAGLDGWYLMYQAPGLNASMRPSHDPALCKAGLAFRSGPVDYDRRDPATQLALLNTHFAGAGWHCADLLAAAAVADDFYFDAFLQVHMPTLSRGPVTLVGDAGYCASPLSGMGTSLALVGAYVLAGELGPADMFAHAKLGLALSRYESTMRPYIERCQDLPTGIDGYLPKSALDITIYTQVMKWMQRWPIRSHAGRKWFTTADAIQLPSYPAASQHKR</sequence>
<evidence type="ECO:0000313" key="3">
    <source>
        <dbReference type="Proteomes" id="UP000011200"/>
    </source>
</evidence>
<dbReference type="Gene3D" id="3.50.50.60">
    <property type="entry name" value="FAD/NAD(P)-binding domain"/>
    <property type="match status" value="1"/>
</dbReference>
<dbReference type="EMBL" id="CP027541">
    <property type="protein sequence ID" value="AWT53980.1"/>
    <property type="molecule type" value="Genomic_DNA"/>
</dbReference>
<dbReference type="PANTHER" id="PTHR46865:SF2">
    <property type="entry name" value="MONOOXYGENASE"/>
    <property type="match status" value="1"/>
</dbReference>
<keyword evidence="2" id="KW-0503">Monooxygenase</keyword>
<dbReference type="InterPro" id="IPR002938">
    <property type="entry name" value="FAD-bd"/>
</dbReference>
<dbReference type="SUPFAM" id="SSF51905">
    <property type="entry name" value="FAD/NAD(P)-binding domain"/>
    <property type="match status" value="1"/>
</dbReference>
<dbReference type="AlphaFoldDB" id="A0A2U9PQD3"/>
<dbReference type="InterPro" id="IPR036188">
    <property type="entry name" value="FAD/NAD-bd_sf"/>
</dbReference>
<accession>A0A2U9PQD3</accession>
<reference evidence="2 3" key="1">
    <citation type="journal article" date="2013" name="Genome Announc.">
        <title>Draft genome sequence of MKD8, a conjugal recipient Mycobacterium smegmatis strain.</title>
        <authorList>
            <person name="Gray T.A."/>
            <person name="Palumbo M.J."/>
            <person name="Derbyshire K.M."/>
        </authorList>
    </citation>
    <scope>NUCLEOTIDE SEQUENCE [LARGE SCALE GENOMIC DNA]</scope>
    <source>
        <strain evidence="2 3">MKD8</strain>
    </source>
</reference>
<dbReference type="PANTHER" id="PTHR46865">
    <property type="entry name" value="OXIDOREDUCTASE-RELATED"/>
    <property type="match status" value="1"/>
</dbReference>
<dbReference type="Proteomes" id="UP000011200">
    <property type="component" value="Chromosome"/>
</dbReference>
<dbReference type="InterPro" id="IPR051704">
    <property type="entry name" value="FAD_aromatic-hydroxylase"/>
</dbReference>
<dbReference type="Gene3D" id="3.30.9.10">
    <property type="entry name" value="D-Amino Acid Oxidase, subunit A, domain 2"/>
    <property type="match status" value="1"/>
</dbReference>
<dbReference type="RefSeq" id="WP_003894423.1">
    <property type="nucleotide sequence ID" value="NZ_CP027541.1"/>
</dbReference>
<evidence type="ECO:0000259" key="1">
    <source>
        <dbReference type="Pfam" id="PF01494"/>
    </source>
</evidence>
<keyword evidence="2" id="KW-0560">Oxidoreductase</keyword>